<keyword evidence="1" id="KW-1133">Transmembrane helix</keyword>
<feature type="transmembrane region" description="Helical" evidence="1">
    <location>
        <begin position="102"/>
        <end position="120"/>
    </location>
</feature>
<dbReference type="EMBL" id="MN739464">
    <property type="protein sequence ID" value="QHT06118.1"/>
    <property type="molecule type" value="Genomic_DNA"/>
</dbReference>
<sequence length="122" mass="14596">MIKNVFSFLMELLHGIGMVFPILIYLVKLPNILIQISLILFASVPLLWYLCDNECILSKVTSDVNGDSRSFTEKYMFWLYKYLKVFLSKQSTTEEIVTLGSWLQWYISMFLIWFYLFFYIKK</sequence>
<evidence type="ECO:0000256" key="1">
    <source>
        <dbReference type="SAM" id="Phobius"/>
    </source>
</evidence>
<proteinExistence type="predicted"/>
<protein>
    <submittedName>
        <fullName evidence="2">Uncharacterized protein</fullName>
    </submittedName>
</protein>
<feature type="transmembrane region" description="Helical" evidence="1">
    <location>
        <begin position="6"/>
        <end position="27"/>
    </location>
</feature>
<dbReference type="AlphaFoldDB" id="A0A6C0CNE4"/>
<name>A0A6C0CNE4_9ZZZZ</name>
<keyword evidence="1" id="KW-0472">Membrane</keyword>
<feature type="transmembrane region" description="Helical" evidence="1">
    <location>
        <begin position="32"/>
        <end position="50"/>
    </location>
</feature>
<keyword evidence="1" id="KW-0812">Transmembrane</keyword>
<accession>A0A6C0CNE4</accession>
<reference evidence="2" key="1">
    <citation type="journal article" date="2020" name="Nature">
        <title>Giant virus diversity and host interactions through global metagenomics.</title>
        <authorList>
            <person name="Schulz F."/>
            <person name="Roux S."/>
            <person name="Paez-Espino D."/>
            <person name="Jungbluth S."/>
            <person name="Walsh D.A."/>
            <person name="Denef V.J."/>
            <person name="McMahon K.D."/>
            <person name="Konstantinidis K.T."/>
            <person name="Eloe-Fadrosh E.A."/>
            <person name="Kyrpides N.C."/>
            <person name="Woyke T."/>
        </authorList>
    </citation>
    <scope>NUCLEOTIDE SEQUENCE</scope>
    <source>
        <strain evidence="2">GVMAG-M-3300021425-14</strain>
    </source>
</reference>
<organism evidence="2">
    <name type="scientific">viral metagenome</name>
    <dbReference type="NCBI Taxonomy" id="1070528"/>
    <lineage>
        <taxon>unclassified sequences</taxon>
        <taxon>metagenomes</taxon>
        <taxon>organismal metagenomes</taxon>
    </lineage>
</organism>
<evidence type="ECO:0000313" key="2">
    <source>
        <dbReference type="EMBL" id="QHT06118.1"/>
    </source>
</evidence>